<evidence type="ECO:0000313" key="7">
    <source>
        <dbReference type="Proteomes" id="UP000622547"/>
    </source>
</evidence>
<feature type="region of interest" description="Disordered" evidence="4">
    <location>
        <begin position="1"/>
        <end position="56"/>
    </location>
</feature>
<evidence type="ECO:0000256" key="4">
    <source>
        <dbReference type="SAM" id="MobiDB-lite"/>
    </source>
</evidence>
<name>A0A8J3UF89_9ACTN</name>
<dbReference type="InterPro" id="IPR012349">
    <property type="entry name" value="Split_barrel_FMN-bd"/>
</dbReference>
<dbReference type="InterPro" id="IPR052174">
    <property type="entry name" value="Flavoredoxin"/>
</dbReference>
<dbReference type="GO" id="GO:0016646">
    <property type="term" value="F:oxidoreductase activity, acting on the CH-NH group of donors, NAD or NADP as acceptor"/>
    <property type="evidence" value="ECO:0007669"/>
    <property type="project" value="UniProtKB-ARBA"/>
</dbReference>
<proteinExistence type="inferred from homology"/>
<feature type="compositionally biased region" description="Low complexity" evidence="4">
    <location>
        <begin position="22"/>
        <end position="31"/>
    </location>
</feature>
<comment type="similarity">
    <text evidence="3">Belongs to the flavoredoxin family.</text>
</comment>
<dbReference type="SMART" id="SM00903">
    <property type="entry name" value="Flavin_Reduct"/>
    <property type="match status" value="1"/>
</dbReference>
<evidence type="ECO:0000313" key="6">
    <source>
        <dbReference type="EMBL" id="GII42612.1"/>
    </source>
</evidence>
<evidence type="ECO:0000256" key="1">
    <source>
        <dbReference type="ARBA" id="ARBA00001917"/>
    </source>
</evidence>
<dbReference type="PANTHER" id="PTHR43567">
    <property type="entry name" value="FLAVOREDOXIN-RELATED-RELATED"/>
    <property type="match status" value="1"/>
</dbReference>
<evidence type="ECO:0000256" key="3">
    <source>
        <dbReference type="ARBA" id="ARBA00038054"/>
    </source>
</evidence>
<comment type="caution">
    <text evidence="6">The sequence shown here is derived from an EMBL/GenBank/DDBJ whole genome shotgun (WGS) entry which is preliminary data.</text>
</comment>
<reference evidence="6 7" key="1">
    <citation type="submission" date="2021-01" db="EMBL/GenBank/DDBJ databases">
        <title>Whole genome shotgun sequence of Planotetraspora phitsanulokensis NBRC 104273.</title>
        <authorList>
            <person name="Komaki H."/>
            <person name="Tamura T."/>
        </authorList>
    </citation>
    <scope>NUCLEOTIDE SEQUENCE [LARGE SCALE GENOMIC DNA]</scope>
    <source>
        <strain evidence="6 7">NBRC 104273</strain>
    </source>
</reference>
<dbReference type="GO" id="GO:0010181">
    <property type="term" value="F:FMN binding"/>
    <property type="evidence" value="ECO:0007669"/>
    <property type="project" value="InterPro"/>
</dbReference>
<keyword evidence="7" id="KW-1185">Reference proteome</keyword>
<dbReference type="AlphaFoldDB" id="A0A8J3UF89"/>
<dbReference type="EMBL" id="BOOP01000045">
    <property type="protein sequence ID" value="GII42612.1"/>
    <property type="molecule type" value="Genomic_DNA"/>
</dbReference>
<organism evidence="6 7">
    <name type="scientific">Planotetraspora phitsanulokensis</name>
    <dbReference type="NCBI Taxonomy" id="575192"/>
    <lineage>
        <taxon>Bacteria</taxon>
        <taxon>Bacillati</taxon>
        <taxon>Actinomycetota</taxon>
        <taxon>Actinomycetes</taxon>
        <taxon>Streptosporangiales</taxon>
        <taxon>Streptosporangiaceae</taxon>
        <taxon>Planotetraspora</taxon>
    </lineage>
</organism>
<evidence type="ECO:0000256" key="2">
    <source>
        <dbReference type="ARBA" id="ARBA00022630"/>
    </source>
</evidence>
<dbReference type="Pfam" id="PF01613">
    <property type="entry name" value="Flavin_Reduct"/>
    <property type="match status" value="1"/>
</dbReference>
<dbReference type="InterPro" id="IPR002563">
    <property type="entry name" value="Flavin_Rdtase-like_dom"/>
</dbReference>
<sequence>MPRPPYGPGRDERATGPGGAPAAGAPEPGLGTVPHRVVPHRPGGGDAPSDCRQRRSDGGKTLIRMATTIPSHTRIEPGILYFGTPVVLISTLNEDGSANLAPMSSAFWLGWRAVLGLGARSKTAQNLLRTREGVLNLPSDSLAAAVDRLALTTGSDPVPPSKVKRGYRFVADKFARAGLTPVASDTVGPPRVAECPVSMEVVVEGVHDVAHDDEAQRGGIVAIEVRVQRVYVHDEIRMASTADRIDPDAWRPLIMSFQKLYGLGPQVHPSTLARIPEHLYRGPDIERARETPAMTG</sequence>
<dbReference type="Gene3D" id="2.30.110.10">
    <property type="entry name" value="Electron Transport, Fmn-binding Protein, Chain A"/>
    <property type="match status" value="1"/>
</dbReference>
<comment type="cofactor">
    <cofactor evidence="1">
        <name>FMN</name>
        <dbReference type="ChEBI" id="CHEBI:58210"/>
    </cofactor>
</comment>
<feature type="domain" description="Flavin reductase like" evidence="5">
    <location>
        <begin position="79"/>
        <end position="241"/>
    </location>
</feature>
<dbReference type="PANTHER" id="PTHR43567:SF1">
    <property type="entry name" value="FLAVOREDOXIN"/>
    <property type="match status" value="1"/>
</dbReference>
<evidence type="ECO:0000259" key="5">
    <source>
        <dbReference type="SMART" id="SM00903"/>
    </source>
</evidence>
<dbReference type="Proteomes" id="UP000622547">
    <property type="component" value="Unassembled WGS sequence"/>
</dbReference>
<accession>A0A8J3UF89</accession>
<gene>
    <name evidence="6" type="ORF">Pph01_76150</name>
</gene>
<protein>
    <recommendedName>
        <fullName evidence="5">Flavin reductase like domain-containing protein</fullName>
    </recommendedName>
</protein>
<keyword evidence="2" id="KW-0285">Flavoprotein</keyword>
<dbReference type="SUPFAM" id="SSF50475">
    <property type="entry name" value="FMN-binding split barrel"/>
    <property type="match status" value="1"/>
</dbReference>